<organism evidence="2 3">
    <name type="scientific">Roseiarcus fermentans</name>
    <dbReference type="NCBI Taxonomy" id="1473586"/>
    <lineage>
        <taxon>Bacteria</taxon>
        <taxon>Pseudomonadati</taxon>
        <taxon>Pseudomonadota</taxon>
        <taxon>Alphaproteobacteria</taxon>
        <taxon>Hyphomicrobiales</taxon>
        <taxon>Roseiarcaceae</taxon>
        <taxon>Roseiarcus</taxon>
    </lineage>
</organism>
<gene>
    <name evidence="2" type="ORF">DFR50_12141</name>
</gene>
<dbReference type="Proteomes" id="UP000253529">
    <property type="component" value="Unassembled WGS sequence"/>
</dbReference>
<comment type="caution">
    <text evidence="2">The sequence shown here is derived from an EMBL/GenBank/DDBJ whole genome shotgun (WGS) entry which is preliminary data.</text>
</comment>
<dbReference type="Gene3D" id="2.40.128.130">
    <property type="entry name" value="Autotransporter beta-domain"/>
    <property type="match status" value="1"/>
</dbReference>
<protein>
    <submittedName>
        <fullName evidence="2">Outer membrane autotransporter protein</fullName>
    </submittedName>
</protein>
<dbReference type="GO" id="GO:0019867">
    <property type="term" value="C:outer membrane"/>
    <property type="evidence" value="ECO:0007669"/>
    <property type="project" value="InterPro"/>
</dbReference>
<sequence>MIAGSPIDCALSQALPLPAGAVLTGPVYRAPGYAKCTVPNNPYVPSVTNGANANSYICNDVYNPPNFYPSFVADAPAAMVVTSGPTQFVRVYCPQAGCSPVTAPNRSFMAEPSAIRGLTPAQIQSVLALPGLPSMITTVTAAAGSCVLTAWGAPAFGQAGGAQQFWLAGAPPTGANCNGLAFASPTIFTRQEMIGGHALWYQPLAGGGNAGAVATALDVGPYPQPFTAMDEVYKSLDLLNYVPVNGAADPGPLRAALVQLDGEIYADYPSVAIAAAQQSLAAVHTEMRATDPAPTPIHAWLSVLGGGLSLSGNGDSHTLSAWMGGFAGGLEGRVSPALVGGVAVGYESGWLGAEGISGSGSSSTVSVTPYARYAPGPWYVEGTLGYAYSWGRVNRSLSFVNAESFSSGVTFATRGSPTGNAFLSEAETGYRFDVGGGAAVTPFVGLQGIVYCGNGFVESGGGPVDLHVASATTSQWLGLLGGEVGYALPLGGAAPLQLTARVAWAYDLSDTERSASAFLDGTPSLASFTVQGASVPRNAALFSLSAVQRVAGLDLFARYEGAAGSGSYAQSATAGVRFTF</sequence>
<dbReference type="InterPro" id="IPR005546">
    <property type="entry name" value="Autotransporte_beta"/>
</dbReference>
<dbReference type="RefSeq" id="WP_170153278.1">
    <property type="nucleotide sequence ID" value="NZ_QNRK01000021.1"/>
</dbReference>
<dbReference type="InterPro" id="IPR036709">
    <property type="entry name" value="Autotransporte_beta_dom_sf"/>
</dbReference>
<dbReference type="Pfam" id="PF03797">
    <property type="entry name" value="Autotransporter"/>
    <property type="match status" value="1"/>
</dbReference>
<keyword evidence="3" id="KW-1185">Reference proteome</keyword>
<dbReference type="EMBL" id="QNRK01000021">
    <property type="protein sequence ID" value="RBP09696.1"/>
    <property type="molecule type" value="Genomic_DNA"/>
</dbReference>
<reference evidence="2 3" key="1">
    <citation type="submission" date="2018-06" db="EMBL/GenBank/DDBJ databases">
        <title>Genomic Encyclopedia of Type Strains, Phase IV (KMG-IV): sequencing the most valuable type-strain genomes for metagenomic binning, comparative biology and taxonomic classification.</title>
        <authorList>
            <person name="Goeker M."/>
        </authorList>
    </citation>
    <scope>NUCLEOTIDE SEQUENCE [LARGE SCALE GENOMIC DNA]</scope>
    <source>
        <strain evidence="2 3">DSM 24875</strain>
    </source>
</reference>
<dbReference type="InterPro" id="IPR006315">
    <property type="entry name" value="OM_autotransptr_brl_dom"/>
</dbReference>
<dbReference type="AlphaFoldDB" id="A0A366F6C5"/>
<evidence type="ECO:0000313" key="2">
    <source>
        <dbReference type="EMBL" id="RBP09696.1"/>
    </source>
</evidence>
<accession>A0A366F6C5</accession>
<dbReference type="PROSITE" id="PS51208">
    <property type="entry name" value="AUTOTRANSPORTER"/>
    <property type="match status" value="1"/>
</dbReference>
<dbReference type="SMART" id="SM00869">
    <property type="entry name" value="Autotransporter"/>
    <property type="match status" value="1"/>
</dbReference>
<dbReference type="SUPFAM" id="SSF103515">
    <property type="entry name" value="Autotransporter"/>
    <property type="match status" value="1"/>
</dbReference>
<proteinExistence type="predicted"/>
<feature type="domain" description="Autotransporter" evidence="1">
    <location>
        <begin position="292"/>
        <end position="580"/>
    </location>
</feature>
<dbReference type="NCBIfam" id="TIGR01414">
    <property type="entry name" value="autotrans_barl"/>
    <property type="match status" value="1"/>
</dbReference>
<evidence type="ECO:0000313" key="3">
    <source>
        <dbReference type="Proteomes" id="UP000253529"/>
    </source>
</evidence>
<evidence type="ECO:0000259" key="1">
    <source>
        <dbReference type="PROSITE" id="PS51208"/>
    </source>
</evidence>
<name>A0A366F6C5_9HYPH</name>